<evidence type="ECO:0000313" key="8">
    <source>
        <dbReference type="Proteomes" id="UP000823821"/>
    </source>
</evidence>
<dbReference type="NCBIfam" id="TIGR01280">
    <property type="entry name" value="xseB"/>
    <property type="match status" value="1"/>
</dbReference>
<dbReference type="InterPro" id="IPR037004">
    <property type="entry name" value="Exonuc_VII_ssu_sf"/>
</dbReference>
<keyword evidence="5 6" id="KW-0269">Exonuclease</keyword>
<dbReference type="Pfam" id="PF02609">
    <property type="entry name" value="Exonuc_VII_S"/>
    <property type="match status" value="1"/>
</dbReference>
<dbReference type="AlphaFoldDB" id="A0A9D2HP50"/>
<evidence type="ECO:0000313" key="7">
    <source>
        <dbReference type="EMBL" id="HJA79268.1"/>
    </source>
</evidence>
<evidence type="ECO:0000256" key="2">
    <source>
        <dbReference type="ARBA" id="ARBA00022490"/>
    </source>
</evidence>
<name>A0A9D2HP50_9BACT</name>
<dbReference type="EMBL" id="DWZD01000040">
    <property type="protein sequence ID" value="HJA79268.1"/>
    <property type="molecule type" value="Genomic_DNA"/>
</dbReference>
<reference evidence="7" key="1">
    <citation type="journal article" date="2021" name="PeerJ">
        <title>Extensive microbial diversity within the chicken gut microbiome revealed by metagenomics and culture.</title>
        <authorList>
            <person name="Gilroy R."/>
            <person name="Ravi A."/>
            <person name="Getino M."/>
            <person name="Pursley I."/>
            <person name="Horton D.L."/>
            <person name="Alikhan N.F."/>
            <person name="Baker D."/>
            <person name="Gharbi K."/>
            <person name="Hall N."/>
            <person name="Watson M."/>
            <person name="Adriaenssens E.M."/>
            <person name="Foster-Nyarko E."/>
            <person name="Jarju S."/>
            <person name="Secka A."/>
            <person name="Antonio M."/>
            <person name="Oren A."/>
            <person name="Chaudhuri R.R."/>
            <person name="La Ragione R."/>
            <person name="Hildebrand F."/>
            <person name="Pallen M.J."/>
        </authorList>
    </citation>
    <scope>NUCLEOTIDE SEQUENCE</scope>
    <source>
        <strain evidence="7">5032</strain>
    </source>
</reference>
<comment type="subunit">
    <text evidence="6">Heterooligomer composed of large and small subunits.</text>
</comment>
<keyword evidence="2 6" id="KW-0963">Cytoplasm</keyword>
<organism evidence="7 8">
    <name type="scientific">Candidatus Desulfovibrio intestinavium</name>
    <dbReference type="NCBI Taxonomy" id="2838534"/>
    <lineage>
        <taxon>Bacteria</taxon>
        <taxon>Pseudomonadati</taxon>
        <taxon>Thermodesulfobacteriota</taxon>
        <taxon>Desulfovibrionia</taxon>
        <taxon>Desulfovibrionales</taxon>
        <taxon>Desulfovibrionaceae</taxon>
        <taxon>Desulfovibrio</taxon>
    </lineage>
</organism>
<dbReference type="InterPro" id="IPR003761">
    <property type="entry name" value="Exonuc_VII_S"/>
</dbReference>
<dbReference type="Proteomes" id="UP000823821">
    <property type="component" value="Unassembled WGS sequence"/>
</dbReference>
<keyword evidence="4 6" id="KW-0378">Hydrolase</keyword>
<dbReference type="EC" id="3.1.11.6" evidence="6"/>
<gene>
    <name evidence="6 7" type="primary">xseB</name>
    <name evidence="7" type="ORF">H9784_06855</name>
</gene>
<dbReference type="Gene3D" id="1.10.287.1040">
    <property type="entry name" value="Exonuclease VII, small subunit"/>
    <property type="match status" value="1"/>
</dbReference>
<sequence length="89" mass="10182">MKNSHHKIPADFEGRMERLQAIVNALEDGRLPLEEGMALYREGVECSRLCREQLEKARHQLTVWQDGEEREMVLTDTASGSLPDEEDDA</sequence>
<evidence type="ECO:0000256" key="3">
    <source>
        <dbReference type="ARBA" id="ARBA00022722"/>
    </source>
</evidence>
<dbReference type="PANTHER" id="PTHR34137:SF1">
    <property type="entry name" value="EXODEOXYRIBONUCLEASE 7 SMALL SUBUNIT"/>
    <property type="match status" value="1"/>
</dbReference>
<reference evidence="7" key="2">
    <citation type="submission" date="2021-04" db="EMBL/GenBank/DDBJ databases">
        <authorList>
            <person name="Gilroy R."/>
        </authorList>
    </citation>
    <scope>NUCLEOTIDE SEQUENCE</scope>
    <source>
        <strain evidence="7">5032</strain>
    </source>
</reference>
<dbReference type="GO" id="GO:0009318">
    <property type="term" value="C:exodeoxyribonuclease VII complex"/>
    <property type="evidence" value="ECO:0007669"/>
    <property type="project" value="UniProtKB-UniRule"/>
</dbReference>
<protein>
    <recommendedName>
        <fullName evidence="6">Exodeoxyribonuclease 7 small subunit</fullName>
        <ecNumber evidence="6">3.1.11.6</ecNumber>
    </recommendedName>
    <alternativeName>
        <fullName evidence="6">Exodeoxyribonuclease VII small subunit</fullName>
        <shortName evidence="6">Exonuclease VII small subunit</shortName>
    </alternativeName>
</protein>
<accession>A0A9D2HP50</accession>
<comment type="function">
    <text evidence="6">Bidirectionally degrades single-stranded DNA into large acid-insoluble oligonucleotides, which are then degraded further into small acid-soluble oligonucleotides.</text>
</comment>
<keyword evidence="3 6" id="KW-0540">Nuclease</keyword>
<dbReference type="PANTHER" id="PTHR34137">
    <property type="entry name" value="EXODEOXYRIBONUCLEASE 7 SMALL SUBUNIT"/>
    <property type="match status" value="1"/>
</dbReference>
<comment type="caution">
    <text evidence="7">The sequence shown here is derived from an EMBL/GenBank/DDBJ whole genome shotgun (WGS) entry which is preliminary data.</text>
</comment>
<evidence type="ECO:0000256" key="1">
    <source>
        <dbReference type="ARBA" id="ARBA00009998"/>
    </source>
</evidence>
<proteinExistence type="inferred from homology"/>
<comment type="similarity">
    <text evidence="1 6">Belongs to the XseB family.</text>
</comment>
<comment type="subcellular location">
    <subcellularLocation>
        <location evidence="6">Cytoplasm</location>
    </subcellularLocation>
</comment>
<dbReference type="GO" id="GO:0008855">
    <property type="term" value="F:exodeoxyribonuclease VII activity"/>
    <property type="evidence" value="ECO:0007669"/>
    <property type="project" value="UniProtKB-UniRule"/>
</dbReference>
<evidence type="ECO:0000256" key="5">
    <source>
        <dbReference type="ARBA" id="ARBA00022839"/>
    </source>
</evidence>
<evidence type="ECO:0000256" key="6">
    <source>
        <dbReference type="HAMAP-Rule" id="MF_00337"/>
    </source>
</evidence>
<dbReference type="GO" id="GO:0006308">
    <property type="term" value="P:DNA catabolic process"/>
    <property type="evidence" value="ECO:0007669"/>
    <property type="project" value="UniProtKB-UniRule"/>
</dbReference>
<comment type="catalytic activity">
    <reaction evidence="6">
        <text>Exonucleolytic cleavage in either 5'- to 3'- or 3'- to 5'-direction to yield nucleoside 5'-phosphates.</text>
        <dbReference type="EC" id="3.1.11.6"/>
    </reaction>
</comment>
<dbReference type="HAMAP" id="MF_00337">
    <property type="entry name" value="Exonuc_7_S"/>
    <property type="match status" value="1"/>
</dbReference>
<dbReference type="SUPFAM" id="SSF116842">
    <property type="entry name" value="XseB-like"/>
    <property type="match status" value="1"/>
</dbReference>
<dbReference type="GO" id="GO:0005829">
    <property type="term" value="C:cytosol"/>
    <property type="evidence" value="ECO:0007669"/>
    <property type="project" value="TreeGrafter"/>
</dbReference>
<evidence type="ECO:0000256" key="4">
    <source>
        <dbReference type="ARBA" id="ARBA00022801"/>
    </source>
</evidence>